<evidence type="ECO:0000256" key="1">
    <source>
        <dbReference type="SAM" id="MobiDB-lite"/>
    </source>
</evidence>
<dbReference type="InterPro" id="IPR040256">
    <property type="entry name" value="At4g02000-like"/>
</dbReference>
<evidence type="ECO:0000259" key="2">
    <source>
        <dbReference type="Pfam" id="PF14111"/>
    </source>
</evidence>
<accession>A0A2N9EI15</accession>
<proteinExistence type="predicted"/>
<organism evidence="3">
    <name type="scientific">Fagus sylvatica</name>
    <name type="common">Beechnut</name>
    <dbReference type="NCBI Taxonomy" id="28930"/>
    <lineage>
        <taxon>Eukaryota</taxon>
        <taxon>Viridiplantae</taxon>
        <taxon>Streptophyta</taxon>
        <taxon>Embryophyta</taxon>
        <taxon>Tracheophyta</taxon>
        <taxon>Spermatophyta</taxon>
        <taxon>Magnoliopsida</taxon>
        <taxon>eudicotyledons</taxon>
        <taxon>Gunneridae</taxon>
        <taxon>Pentapetalae</taxon>
        <taxon>rosids</taxon>
        <taxon>fabids</taxon>
        <taxon>Fagales</taxon>
        <taxon>Fagaceae</taxon>
        <taxon>Fagus</taxon>
    </lineage>
</organism>
<name>A0A2N9EI15_FAGSY</name>
<dbReference type="PANTHER" id="PTHR31286:SF167">
    <property type="entry name" value="OS09G0268800 PROTEIN"/>
    <property type="match status" value="1"/>
</dbReference>
<feature type="compositionally biased region" description="Low complexity" evidence="1">
    <location>
        <begin position="274"/>
        <end position="290"/>
    </location>
</feature>
<protein>
    <recommendedName>
        <fullName evidence="2">DUF4283 domain-containing protein</fullName>
    </recommendedName>
</protein>
<dbReference type="PANTHER" id="PTHR31286">
    <property type="entry name" value="GLYCINE-RICH CELL WALL STRUCTURAL PROTEIN 1.8-LIKE"/>
    <property type="match status" value="1"/>
</dbReference>
<gene>
    <name evidence="3" type="ORF">FSB_LOCUS2166</name>
</gene>
<sequence>MDSLEGLWKKFSLSEFEGDGVDLASESDKPQSFLAAKFFTRRSLNVEACSSGGSSPKFSLSEFEGDGVDLASESDKPQSFLAAKFFTRRSLNVEAVARTFKPLWRTDQGFTIRDMGNNILVIVFDDEADRERVLQGEPWAYDKHLIMFQRIAKEEAIEEVNFSEISFWIQLHGLPVRLMNQESATLLAAPLGVIEQVSEGDTATGNGQCLRIRVRLDITKPLCRGRKARLEKDVNLGSLSNTNVYPTFVIGVDVLLTRKVEVKVEGIARPFQKNTTNPPSSTSHTPPATAEDQCADPINHGTLQMDIEENPGLAPINGINQAQENQAFEQQLRDIDAAINYPNQSPIIFATSPEVAKANPISMPFPNIDTTKDPNSQRVFLGDITNRAAPNQNSPISKPGTKTWKKLACAKRGCATINPGSTLSKRSSIFLDEDMGIEGEYKKQRGVYTDAISAEAVQQPRWEP</sequence>
<feature type="region of interest" description="Disordered" evidence="1">
    <location>
        <begin position="271"/>
        <end position="296"/>
    </location>
</feature>
<dbReference type="InterPro" id="IPR025558">
    <property type="entry name" value="DUF4283"/>
</dbReference>
<dbReference type="AlphaFoldDB" id="A0A2N9EI15"/>
<evidence type="ECO:0000313" key="3">
    <source>
        <dbReference type="EMBL" id="SPC74284.1"/>
    </source>
</evidence>
<feature type="domain" description="DUF4283" evidence="2">
    <location>
        <begin position="79"/>
        <end position="154"/>
    </location>
</feature>
<reference evidence="3" key="1">
    <citation type="submission" date="2018-02" db="EMBL/GenBank/DDBJ databases">
        <authorList>
            <person name="Cohen D.B."/>
            <person name="Kent A.D."/>
        </authorList>
    </citation>
    <scope>NUCLEOTIDE SEQUENCE</scope>
</reference>
<dbReference type="EMBL" id="OIVN01000102">
    <property type="protein sequence ID" value="SPC74284.1"/>
    <property type="molecule type" value="Genomic_DNA"/>
</dbReference>
<dbReference type="Pfam" id="PF14111">
    <property type="entry name" value="DUF4283"/>
    <property type="match status" value="1"/>
</dbReference>